<proteinExistence type="predicted"/>
<protein>
    <submittedName>
        <fullName evidence="2">Prepilin-type cleavage/methylation domain-containing protein</fullName>
    </submittedName>
</protein>
<keyword evidence="3" id="KW-1185">Reference proteome</keyword>
<evidence type="ECO:0000256" key="1">
    <source>
        <dbReference type="SAM" id="Phobius"/>
    </source>
</evidence>
<keyword evidence="1" id="KW-0472">Membrane</keyword>
<feature type="transmembrane region" description="Helical" evidence="1">
    <location>
        <begin position="12"/>
        <end position="33"/>
    </location>
</feature>
<dbReference type="Pfam" id="PF07963">
    <property type="entry name" value="N_methyl"/>
    <property type="match status" value="1"/>
</dbReference>
<accession>A0A2T3N9M7</accession>
<gene>
    <name evidence="2" type="ORF">C9I98_25255</name>
</gene>
<dbReference type="EMBL" id="PYMA01000028">
    <property type="protein sequence ID" value="PSW10217.1"/>
    <property type="molecule type" value="Genomic_DNA"/>
</dbReference>
<comment type="caution">
    <text evidence="2">The sequence shown here is derived from an EMBL/GenBank/DDBJ whole genome shotgun (WGS) entry which is preliminary data.</text>
</comment>
<evidence type="ECO:0000313" key="3">
    <source>
        <dbReference type="Proteomes" id="UP000241771"/>
    </source>
</evidence>
<dbReference type="NCBIfam" id="TIGR02532">
    <property type="entry name" value="IV_pilin_GFxxxE"/>
    <property type="match status" value="1"/>
</dbReference>
<sequence>MEKLNSQQGFTLMEMVIALVILGIISLAVGSYLQLGAQGYLGVVNRDRTQLIARFALEKMTREIRHAAPNSVSVDSSGRCLSFYPVKLAGFYLHQPVGAAIDFSSTLGSDSDWKAITTNYWLAVGFSSSEQYDTKTNAITVVVDGPDAGVLTAQLSADLASSSPASRLYAYSEKVQYCFDSTLGSLHRLTNNASVSNNNLIAQQVSEVYFNTEGLGMNSNGMVHIRLTLQREQSTETATYEHSVQVINVL</sequence>
<name>A0A2T3N9M7_9GAMM</name>
<dbReference type="RefSeq" id="WP_036831709.1">
    <property type="nucleotide sequence ID" value="NZ_JGVO01001599.1"/>
</dbReference>
<keyword evidence="1" id="KW-1133">Transmembrane helix</keyword>
<dbReference type="InterPro" id="IPR012902">
    <property type="entry name" value="N_methyl_site"/>
</dbReference>
<keyword evidence="1" id="KW-0812">Transmembrane</keyword>
<dbReference type="AlphaFoldDB" id="A0A2T3N9M7"/>
<organism evidence="2 3">
    <name type="scientific">Photobacterium sanctipauli</name>
    <dbReference type="NCBI Taxonomy" id="1342794"/>
    <lineage>
        <taxon>Bacteria</taxon>
        <taxon>Pseudomonadati</taxon>
        <taxon>Pseudomonadota</taxon>
        <taxon>Gammaproteobacteria</taxon>
        <taxon>Vibrionales</taxon>
        <taxon>Vibrionaceae</taxon>
        <taxon>Photobacterium</taxon>
    </lineage>
</organism>
<dbReference type="OrthoDB" id="9788802at2"/>
<dbReference type="Proteomes" id="UP000241771">
    <property type="component" value="Unassembled WGS sequence"/>
</dbReference>
<evidence type="ECO:0000313" key="2">
    <source>
        <dbReference type="EMBL" id="PSW10217.1"/>
    </source>
</evidence>
<reference evidence="2 3" key="1">
    <citation type="submission" date="2018-01" db="EMBL/GenBank/DDBJ databases">
        <title>Whole genome sequencing of Histamine producing bacteria.</title>
        <authorList>
            <person name="Butler K."/>
        </authorList>
    </citation>
    <scope>NUCLEOTIDE SEQUENCE [LARGE SCALE GENOMIC DNA]</scope>
    <source>
        <strain evidence="2 3">DSM 100436</strain>
    </source>
</reference>